<organism evidence="10 11">
    <name type="scientific">Candidatus Portnoybacteria bacterium CG11_big_fil_rev_8_21_14_0_20_44_10</name>
    <dbReference type="NCBI Taxonomy" id="1974818"/>
    <lineage>
        <taxon>Bacteria</taxon>
        <taxon>Candidatus Portnoyibacteriota</taxon>
    </lineage>
</organism>
<evidence type="ECO:0000256" key="1">
    <source>
        <dbReference type="ARBA" id="ARBA00004651"/>
    </source>
</evidence>
<evidence type="ECO:0000256" key="6">
    <source>
        <dbReference type="ARBA" id="ARBA00038076"/>
    </source>
</evidence>
<dbReference type="GO" id="GO:0022857">
    <property type="term" value="F:transmembrane transporter activity"/>
    <property type="evidence" value="ECO:0007669"/>
    <property type="project" value="TreeGrafter"/>
</dbReference>
<comment type="subcellular location">
    <subcellularLocation>
        <location evidence="1">Cell membrane</location>
        <topology evidence="1">Multi-pass membrane protein</topology>
    </subcellularLocation>
</comment>
<evidence type="ECO:0000256" key="5">
    <source>
        <dbReference type="ARBA" id="ARBA00023136"/>
    </source>
</evidence>
<evidence type="ECO:0000313" key="11">
    <source>
        <dbReference type="Proteomes" id="UP000231550"/>
    </source>
</evidence>
<evidence type="ECO:0000313" key="10">
    <source>
        <dbReference type="EMBL" id="PIQ74513.1"/>
    </source>
</evidence>
<evidence type="ECO:0000256" key="2">
    <source>
        <dbReference type="ARBA" id="ARBA00022475"/>
    </source>
</evidence>
<comment type="caution">
    <text evidence="10">The sequence shown here is derived from an EMBL/GenBank/DDBJ whole genome shotgun (WGS) entry which is preliminary data.</text>
</comment>
<protein>
    <submittedName>
        <fullName evidence="10">Multidrug ABC transporter substrate-binding protein</fullName>
    </submittedName>
</protein>
<dbReference type="PANTHER" id="PTHR30572:SF4">
    <property type="entry name" value="ABC TRANSPORTER PERMEASE YTRF"/>
    <property type="match status" value="1"/>
</dbReference>
<dbReference type="Proteomes" id="UP000231550">
    <property type="component" value="Unassembled WGS sequence"/>
</dbReference>
<keyword evidence="4 7" id="KW-1133">Transmembrane helix</keyword>
<gene>
    <name evidence="10" type="ORF">COV85_01660</name>
</gene>
<feature type="transmembrane region" description="Helical" evidence="7">
    <location>
        <begin position="283"/>
        <end position="303"/>
    </location>
</feature>
<dbReference type="Pfam" id="PF02687">
    <property type="entry name" value="FtsX"/>
    <property type="match status" value="1"/>
</dbReference>
<evidence type="ECO:0000256" key="4">
    <source>
        <dbReference type="ARBA" id="ARBA00022989"/>
    </source>
</evidence>
<feature type="transmembrane region" description="Helical" evidence="7">
    <location>
        <begin position="339"/>
        <end position="364"/>
    </location>
</feature>
<dbReference type="Pfam" id="PF12704">
    <property type="entry name" value="MacB_PCD"/>
    <property type="match status" value="1"/>
</dbReference>
<sequence>MLTSDLLEETYFALLANKARSGLTILGIIIGIGSVIAMISVGQGSTASIKSSIQSLGSNLLMVSPSFQRGVGTQISAGRGSAQTLKQEDADAIQEEVALVEAVAPELSSRYQVTAKGTNTNTSIVGVTAAYAGVRNISVTDGSFISEQNTRSLSKVAVLGPTTMSDLFPGIATSTVIGSVIKINKIEFRVVGVVEAKRGSGFSNQDDKIFIPLTTAQRFLAGSNYLSTIYIEVADQESMTAAQEQITSLLLTRHNISDPTLADFSIMNQADIISSVSSVSNTLTILLAAIAGISLIVGGIGIMNMMLTTVTERTQEIGLRKAIGAKKKDISLQFLTESVMLTFIGGIAGILLGWILSYAVAYFGGMTTVVAPWSVFLAFGVSAAIGIIFGYYPARRAASLNPIEALRYE</sequence>
<evidence type="ECO:0000256" key="7">
    <source>
        <dbReference type="SAM" id="Phobius"/>
    </source>
</evidence>
<dbReference type="AlphaFoldDB" id="A0A2H0KQT3"/>
<evidence type="ECO:0000256" key="3">
    <source>
        <dbReference type="ARBA" id="ARBA00022692"/>
    </source>
</evidence>
<dbReference type="InterPro" id="IPR003838">
    <property type="entry name" value="ABC3_permease_C"/>
</dbReference>
<dbReference type="EMBL" id="PCVN01000043">
    <property type="protein sequence ID" value="PIQ74513.1"/>
    <property type="molecule type" value="Genomic_DNA"/>
</dbReference>
<accession>A0A2H0KQT3</accession>
<evidence type="ECO:0000259" key="9">
    <source>
        <dbReference type="Pfam" id="PF12704"/>
    </source>
</evidence>
<feature type="transmembrane region" description="Helical" evidence="7">
    <location>
        <begin position="21"/>
        <end position="42"/>
    </location>
</feature>
<evidence type="ECO:0000259" key="8">
    <source>
        <dbReference type="Pfam" id="PF02687"/>
    </source>
</evidence>
<dbReference type="GO" id="GO:0005886">
    <property type="term" value="C:plasma membrane"/>
    <property type="evidence" value="ECO:0007669"/>
    <property type="project" value="UniProtKB-SubCell"/>
</dbReference>
<keyword evidence="2" id="KW-1003">Cell membrane</keyword>
<keyword evidence="5 7" id="KW-0472">Membrane</keyword>
<proteinExistence type="inferred from homology"/>
<name>A0A2H0KQT3_9BACT</name>
<feature type="domain" description="ABC3 transporter permease C-terminal" evidence="8">
    <location>
        <begin position="289"/>
        <end position="402"/>
    </location>
</feature>
<dbReference type="InterPro" id="IPR025857">
    <property type="entry name" value="MacB_PCD"/>
</dbReference>
<comment type="similarity">
    <text evidence="6">Belongs to the ABC-4 integral membrane protein family.</text>
</comment>
<feature type="domain" description="MacB-like periplasmic core" evidence="9">
    <location>
        <begin position="21"/>
        <end position="248"/>
    </location>
</feature>
<feature type="transmembrane region" description="Helical" evidence="7">
    <location>
        <begin position="370"/>
        <end position="392"/>
    </location>
</feature>
<dbReference type="PANTHER" id="PTHR30572">
    <property type="entry name" value="MEMBRANE COMPONENT OF TRANSPORTER-RELATED"/>
    <property type="match status" value="1"/>
</dbReference>
<reference evidence="10 11" key="1">
    <citation type="submission" date="2017-09" db="EMBL/GenBank/DDBJ databases">
        <title>Depth-based differentiation of microbial function through sediment-hosted aquifers and enrichment of novel symbionts in the deep terrestrial subsurface.</title>
        <authorList>
            <person name="Probst A.J."/>
            <person name="Ladd B."/>
            <person name="Jarett J.K."/>
            <person name="Geller-Mcgrath D.E."/>
            <person name="Sieber C.M."/>
            <person name="Emerson J.B."/>
            <person name="Anantharaman K."/>
            <person name="Thomas B.C."/>
            <person name="Malmstrom R."/>
            <person name="Stieglmeier M."/>
            <person name="Klingl A."/>
            <person name="Woyke T."/>
            <person name="Ryan C.M."/>
            <person name="Banfield J.F."/>
        </authorList>
    </citation>
    <scope>NUCLEOTIDE SEQUENCE [LARGE SCALE GENOMIC DNA]</scope>
    <source>
        <strain evidence="10">CG11_big_fil_rev_8_21_14_0_20_44_10</strain>
    </source>
</reference>
<dbReference type="InterPro" id="IPR050250">
    <property type="entry name" value="Macrolide_Exporter_MacB"/>
</dbReference>
<keyword evidence="3 7" id="KW-0812">Transmembrane</keyword>